<dbReference type="OrthoDB" id="5441449at2"/>
<accession>A0A1H1XVC6</accession>
<keyword evidence="2" id="KW-1185">Reference proteome</keyword>
<dbReference type="AlphaFoldDB" id="A0A1H1XVC6"/>
<dbReference type="RefSeq" id="WP_157728800.1">
    <property type="nucleotide sequence ID" value="NZ_LT629732.1"/>
</dbReference>
<evidence type="ECO:0000313" key="1">
    <source>
        <dbReference type="EMBL" id="SDT13258.1"/>
    </source>
</evidence>
<evidence type="ECO:0008006" key="3">
    <source>
        <dbReference type="Google" id="ProtNLM"/>
    </source>
</evidence>
<proteinExistence type="predicted"/>
<evidence type="ECO:0000313" key="2">
    <source>
        <dbReference type="Proteomes" id="UP000198983"/>
    </source>
</evidence>
<organism evidence="1 2">
    <name type="scientific">Actinopolymorpha singaporensis</name>
    <dbReference type="NCBI Taxonomy" id="117157"/>
    <lineage>
        <taxon>Bacteria</taxon>
        <taxon>Bacillati</taxon>
        <taxon>Actinomycetota</taxon>
        <taxon>Actinomycetes</taxon>
        <taxon>Propionibacteriales</taxon>
        <taxon>Actinopolymorphaceae</taxon>
        <taxon>Actinopolymorpha</taxon>
    </lineage>
</organism>
<gene>
    <name evidence="1" type="ORF">SAMN04489717_5155</name>
</gene>
<dbReference type="Proteomes" id="UP000198983">
    <property type="component" value="Chromosome I"/>
</dbReference>
<dbReference type="STRING" id="117157.SAMN04489717_5155"/>
<name>A0A1H1XVC6_9ACTN</name>
<dbReference type="InterPro" id="IPR036390">
    <property type="entry name" value="WH_DNA-bd_sf"/>
</dbReference>
<protein>
    <recommendedName>
        <fullName evidence="3">Transcriptional regulator</fullName>
    </recommendedName>
</protein>
<dbReference type="SUPFAM" id="SSF46785">
    <property type="entry name" value="Winged helix' DNA-binding domain"/>
    <property type="match status" value="1"/>
</dbReference>
<dbReference type="EMBL" id="LT629732">
    <property type="protein sequence ID" value="SDT13258.1"/>
    <property type="molecule type" value="Genomic_DNA"/>
</dbReference>
<reference evidence="1 2" key="1">
    <citation type="submission" date="2016-10" db="EMBL/GenBank/DDBJ databases">
        <authorList>
            <person name="de Groot N.N."/>
        </authorList>
    </citation>
    <scope>NUCLEOTIDE SEQUENCE [LARGE SCALE GENOMIC DNA]</scope>
    <source>
        <strain evidence="1 2">DSM 22024</strain>
    </source>
</reference>
<sequence>MKTTVRPSAARPDQGSRRVVPRADRTLLFGVVGPADLVPRVAAVVDATPALQAVRLPYRQEQETARILREHADEVDAWLFTGVVPHAIADAEHAVGAPAGHVSYSGLTLLAALFRLGREGRDLTRISIDTLDPLEVRETLAEAGLAEDAARTMVYAPEVRSRDVVAFHRQARQDEGATVAVTCLRSAYDVLRKEMPVVRLAPSPRDIRDAVDELALQTRNVHHSDAQVALGFVELDEADPALERDLGELGGAVVRIDAERYLLVTTRGPLERVTDDFRAAPFLGRLAERHDHVHVGLGIGRSAGEAAAHASRALARARAQGDVAAVLAAPHDADIILAVGEPAEAAGPTDLGRLAQRLGMSRTTLQSLRQFLEGVEEGRVTATELALAFEIQERSARRLLKRLERAGAAVPVGTLNEGQMGRPPVVYHVELG</sequence>